<dbReference type="HOGENOM" id="CLU_049301_5_2_0"/>
<name>L0DDC6_SINAD</name>
<accession>L0DDC6</accession>
<dbReference type="PRINTS" id="PR01438">
    <property type="entry name" value="UNVRSLSTRESS"/>
</dbReference>
<dbReference type="InterPro" id="IPR006016">
    <property type="entry name" value="UspA"/>
</dbReference>
<dbReference type="RefSeq" id="WP_015245990.1">
    <property type="nucleotide sequence ID" value="NC_019892.1"/>
</dbReference>
<dbReference type="PANTHER" id="PTHR46268:SF15">
    <property type="entry name" value="UNIVERSAL STRESS PROTEIN HP_0031"/>
    <property type="match status" value="1"/>
</dbReference>
<dbReference type="PANTHER" id="PTHR46268">
    <property type="entry name" value="STRESS RESPONSE PROTEIN NHAX"/>
    <property type="match status" value="1"/>
</dbReference>
<dbReference type="Pfam" id="PF00582">
    <property type="entry name" value="Usp"/>
    <property type="match status" value="2"/>
</dbReference>
<dbReference type="Gene3D" id="3.40.50.12370">
    <property type="match status" value="1"/>
</dbReference>
<dbReference type="Proteomes" id="UP000010798">
    <property type="component" value="Chromosome"/>
</dbReference>
<evidence type="ECO:0000256" key="1">
    <source>
        <dbReference type="ARBA" id="ARBA00008791"/>
    </source>
</evidence>
<dbReference type="eggNOG" id="COG0589">
    <property type="taxonomic scope" value="Bacteria"/>
</dbReference>
<dbReference type="KEGG" id="saci:Sinac_2531"/>
<dbReference type="CDD" id="cd00293">
    <property type="entry name" value="USP-like"/>
    <property type="match status" value="2"/>
</dbReference>
<organism evidence="3 4">
    <name type="scientific">Singulisphaera acidiphila (strain ATCC BAA-1392 / DSM 18658 / VKM B-2454 / MOB10)</name>
    <dbReference type="NCBI Taxonomy" id="886293"/>
    <lineage>
        <taxon>Bacteria</taxon>
        <taxon>Pseudomonadati</taxon>
        <taxon>Planctomycetota</taxon>
        <taxon>Planctomycetia</taxon>
        <taxon>Isosphaerales</taxon>
        <taxon>Isosphaeraceae</taxon>
        <taxon>Singulisphaera</taxon>
    </lineage>
</organism>
<dbReference type="AlphaFoldDB" id="L0DDC6"/>
<keyword evidence="4" id="KW-1185">Reference proteome</keyword>
<dbReference type="InterPro" id="IPR006015">
    <property type="entry name" value="Universal_stress_UspA"/>
</dbReference>
<dbReference type="STRING" id="886293.Sinac_2531"/>
<proteinExistence type="inferred from homology"/>
<evidence type="ECO:0000259" key="2">
    <source>
        <dbReference type="Pfam" id="PF00582"/>
    </source>
</evidence>
<dbReference type="SUPFAM" id="SSF52402">
    <property type="entry name" value="Adenine nucleotide alpha hydrolases-like"/>
    <property type="match status" value="2"/>
</dbReference>
<evidence type="ECO:0000313" key="4">
    <source>
        <dbReference type="Proteomes" id="UP000010798"/>
    </source>
</evidence>
<reference evidence="3 4" key="1">
    <citation type="submission" date="2012-02" db="EMBL/GenBank/DDBJ databases">
        <title>Complete sequence of chromosome of Singulisphaera acidiphila DSM 18658.</title>
        <authorList>
            <consortium name="US DOE Joint Genome Institute (JGI-PGF)"/>
            <person name="Lucas S."/>
            <person name="Copeland A."/>
            <person name="Lapidus A."/>
            <person name="Glavina del Rio T."/>
            <person name="Dalin E."/>
            <person name="Tice H."/>
            <person name="Bruce D."/>
            <person name="Goodwin L."/>
            <person name="Pitluck S."/>
            <person name="Peters L."/>
            <person name="Ovchinnikova G."/>
            <person name="Chertkov O."/>
            <person name="Kyrpides N."/>
            <person name="Mavromatis K."/>
            <person name="Ivanova N."/>
            <person name="Brettin T."/>
            <person name="Detter J.C."/>
            <person name="Han C."/>
            <person name="Larimer F."/>
            <person name="Land M."/>
            <person name="Hauser L."/>
            <person name="Markowitz V."/>
            <person name="Cheng J.-F."/>
            <person name="Hugenholtz P."/>
            <person name="Woyke T."/>
            <person name="Wu D."/>
            <person name="Tindall B."/>
            <person name="Pomrenke H."/>
            <person name="Brambilla E."/>
            <person name="Klenk H.-P."/>
            <person name="Eisen J.A."/>
        </authorList>
    </citation>
    <scope>NUCLEOTIDE SEQUENCE [LARGE SCALE GENOMIC DNA]</scope>
    <source>
        <strain evidence="4">ATCC BAA-1392 / DSM 18658 / VKM B-2454 / MOB10</strain>
    </source>
</reference>
<feature type="domain" description="UspA" evidence="2">
    <location>
        <begin position="1"/>
        <end position="150"/>
    </location>
</feature>
<gene>
    <name evidence="3" type="ordered locus">Sinac_2531</name>
</gene>
<evidence type="ECO:0000313" key="3">
    <source>
        <dbReference type="EMBL" id="AGA26838.1"/>
    </source>
</evidence>
<feature type="domain" description="UspA" evidence="2">
    <location>
        <begin position="225"/>
        <end position="276"/>
    </location>
</feature>
<comment type="similarity">
    <text evidence="1">Belongs to the universal stress protein A family.</text>
</comment>
<sequence>MMKSLLVGLDGSDDSHAVLELGLRWAMRFDALVVGLGIIDEPGIFTSGSSLLGGPHYWRTASPAHSLYGARRQVSESLEEFVRRCHKAGVECRTLEDVGSPFVQILMEAQRYDLILLGQQTHFDYGSLGEPDETLGKVLQESPRPVVAVPRTLGGGESIVVAYDGSLQSARALSAFEGSGLGQGREIHVVSVSNDKKEATRRADRAVEFLQLHSLNALPYPVGTDHQPPEVLLEILRLYDSGLLVMGAYGQPVLREFFLGSTTRTMLEKCPVPLLLSH</sequence>
<dbReference type="OrthoDB" id="9804721at2"/>
<protein>
    <submittedName>
        <fullName evidence="3">Universal stress protein UspA-like protein</fullName>
    </submittedName>
</protein>
<dbReference type="EMBL" id="CP003364">
    <property type="protein sequence ID" value="AGA26838.1"/>
    <property type="molecule type" value="Genomic_DNA"/>
</dbReference>